<name>A0ABD5MHG8_9EURY</name>
<accession>A0ABD5MHG8</accession>
<organism evidence="1 2">
    <name type="scientific">Halobellus rubicundus</name>
    <dbReference type="NCBI Taxonomy" id="2996466"/>
    <lineage>
        <taxon>Archaea</taxon>
        <taxon>Methanobacteriati</taxon>
        <taxon>Methanobacteriota</taxon>
        <taxon>Stenosarchaea group</taxon>
        <taxon>Halobacteria</taxon>
        <taxon>Halobacteriales</taxon>
        <taxon>Haloferacaceae</taxon>
        <taxon>Halobellus</taxon>
    </lineage>
</organism>
<keyword evidence="2" id="KW-1185">Reference proteome</keyword>
<dbReference type="RefSeq" id="WP_372390600.1">
    <property type="nucleotide sequence ID" value="NZ_JBGNYA010000001.1"/>
</dbReference>
<dbReference type="EMBL" id="JBGNYA010000001">
    <property type="protein sequence ID" value="MFA1612029.1"/>
    <property type="molecule type" value="Genomic_DNA"/>
</dbReference>
<sequence>MSDSALPPEGSKRHYRRVLGVIHKNTGHGRRPMYASHALWTKLGEFALSRSEARSALKAARENDAVIRWKDGEGQLRYGLTPDGVDELPDATMPIYTPEDVDALQAVIEREASRPEHDQNQDVIGWANQHLQAIREGSDD</sequence>
<dbReference type="Proteomes" id="UP001570511">
    <property type="component" value="Unassembled WGS sequence"/>
</dbReference>
<evidence type="ECO:0000313" key="1">
    <source>
        <dbReference type="EMBL" id="MFA1612029.1"/>
    </source>
</evidence>
<proteinExistence type="predicted"/>
<dbReference type="AlphaFoldDB" id="A0ABD5MHG8"/>
<evidence type="ECO:0000313" key="2">
    <source>
        <dbReference type="Proteomes" id="UP001570511"/>
    </source>
</evidence>
<comment type="caution">
    <text evidence="1">The sequence shown here is derived from an EMBL/GenBank/DDBJ whole genome shotgun (WGS) entry which is preliminary data.</text>
</comment>
<gene>
    <name evidence="1" type="ORF">OS889_13575</name>
</gene>
<protein>
    <submittedName>
        <fullName evidence="1">Uncharacterized protein</fullName>
    </submittedName>
</protein>
<reference evidence="1 2" key="1">
    <citation type="submission" date="2024-08" db="EMBL/GenBank/DDBJ databases">
        <title>Halobellus sp. MBLA0158 whole genome sequence.</title>
        <authorList>
            <person name="Hwang C.Y."/>
            <person name="Cho E.-S."/>
            <person name="Seo M.-J."/>
        </authorList>
    </citation>
    <scope>NUCLEOTIDE SEQUENCE [LARGE SCALE GENOMIC DNA]</scope>
    <source>
        <strain evidence="1 2">MBLA0158</strain>
    </source>
</reference>